<proteinExistence type="inferred from homology"/>
<evidence type="ECO:0000313" key="13">
    <source>
        <dbReference type="EMBL" id="GAB96295.1"/>
    </source>
</evidence>
<dbReference type="Proteomes" id="UP000008366">
    <property type="component" value="Unassembled WGS sequence"/>
</dbReference>
<dbReference type="GO" id="GO:0005507">
    <property type="term" value="F:copper ion binding"/>
    <property type="evidence" value="ECO:0007669"/>
    <property type="project" value="TreeGrafter"/>
</dbReference>
<keyword evidence="7" id="KW-0862">Zinc</keyword>
<dbReference type="PANTHER" id="PTHR30616:SF2">
    <property type="entry name" value="PURINE NUCLEOSIDE PHOSPHORYLASE LACC1"/>
    <property type="match status" value="1"/>
</dbReference>
<keyword evidence="8" id="KW-0186">Copper</keyword>
<evidence type="ECO:0000256" key="5">
    <source>
        <dbReference type="ARBA" id="ARBA00022723"/>
    </source>
</evidence>
<dbReference type="InterPro" id="IPR011324">
    <property type="entry name" value="Cytotoxic_necrot_fac-like_cat"/>
</dbReference>
<evidence type="ECO:0000256" key="7">
    <source>
        <dbReference type="ARBA" id="ARBA00022833"/>
    </source>
</evidence>
<dbReference type="InterPro" id="IPR038371">
    <property type="entry name" value="Cu_polyphenol_OxRdtase_sf"/>
</dbReference>
<keyword evidence="4" id="KW-0808">Transferase</keyword>
<comment type="caution">
    <text evidence="13">The sequence shown here is derived from an EMBL/GenBank/DDBJ whole genome shotgun (WGS) entry which is preliminary data.</text>
</comment>
<dbReference type="InterPro" id="IPR003730">
    <property type="entry name" value="Cu_polyphenol_OxRdtase"/>
</dbReference>
<dbReference type="PANTHER" id="PTHR30616">
    <property type="entry name" value="UNCHARACTERIZED PROTEIN YFIH"/>
    <property type="match status" value="1"/>
</dbReference>
<evidence type="ECO:0000256" key="11">
    <source>
        <dbReference type="ARBA" id="ARBA00049893"/>
    </source>
</evidence>
<dbReference type="CDD" id="cd16833">
    <property type="entry name" value="YfiH"/>
    <property type="match status" value="1"/>
</dbReference>
<protein>
    <recommendedName>
        <fullName evidence="12">Purine nucleoside phosphorylase</fullName>
    </recommendedName>
</protein>
<dbReference type="GO" id="GO:0016787">
    <property type="term" value="F:hydrolase activity"/>
    <property type="evidence" value="ECO:0007669"/>
    <property type="project" value="UniProtKB-KW"/>
</dbReference>
<comment type="function">
    <text evidence="2">Purine nucleoside enzyme that catalyzes the phosphorolysis of adenosine and inosine nucleosides, yielding D-ribose 1-phosphate and the respective free bases, adenine and hypoxanthine. Also catalyzes the phosphorolysis of S-methyl-5'-thioadenosine into adenine and S-methyl-5-thio-alpha-D-ribose 1-phosphate. Also has adenosine deaminase activity.</text>
</comment>
<dbReference type="AlphaFoldDB" id="K6WAR9"/>
<evidence type="ECO:0000256" key="1">
    <source>
        <dbReference type="ARBA" id="ARBA00000553"/>
    </source>
</evidence>
<evidence type="ECO:0000256" key="3">
    <source>
        <dbReference type="ARBA" id="ARBA00007353"/>
    </source>
</evidence>
<evidence type="ECO:0000256" key="2">
    <source>
        <dbReference type="ARBA" id="ARBA00003215"/>
    </source>
</evidence>
<organism evidence="13 14">
    <name type="scientific">Kineosphaera limosa NBRC 100340</name>
    <dbReference type="NCBI Taxonomy" id="1184609"/>
    <lineage>
        <taxon>Bacteria</taxon>
        <taxon>Bacillati</taxon>
        <taxon>Actinomycetota</taxon>
        <taxon>Actinomycetes</taxon>
        <taxon>Micrococcales</taxon>
        <taxon>Dermatophilaceae</taxon>
        <taxon>Kineosphaera</taxon>
    </lineage>
</organism>
<comment type="catalytic activity">
    <reaction evidence="10">
        <text>adenosine + phosphate = alpha-D-ribose 1-phosphate + adenine</text>
        <dbReference type="Rhea" id="RHEA:27642"/>
        <dbReference type="ChEBI" id="CHEBI:16335"/>
        <dbReference type="ChEBI" id="CHEBI:16708"/>
        <dbReference type="ChEBI" id="CHEBI:43474"/>
        <dbReference type="ChEBI" id="CHEBI:57720"/>
        <dbReference type="EC" id="2.4.2.1"/>
    </reaction>
    <physiologicalReaction direction="left-to-right" evidence="10">
        <dbReference type="Rhea" id="RHEA:27643"/>
    </physiologicalReaction>
</comment>
<evidence type="ECO:0000256" key="8">
    <source>
        <dbReference type="ARBA" id="ARBA00023008"/>
    </source>
</evidence>
<comment type="catalytic activity">
    <reaction evidence="11">
        <text>S-methyl-5'-thioadenosine + phosphate = 5-(methylsulfanyl)-alpha-D-ribose 1-phosphate + adenine</text>
        <dbReference type="Rhea" id="RHEA:11852"/>
        <dbReference type="ChEBI" id="CHEBI:16708"/>
        <dbReference type="ChEBI" id="CHEBI:17509"/>
        <dbReference type="ChEBI" id="CHEBI:43474"/>
        <dbReference type="ChEBI" id="CHEBI:58533"/>
        <dbReference type="EC" id="2.4.2.28"/>
    </reaction>
    <physiologicalReaction direction="left-to-right" evidence="11">
        <dbReference type="Rhea" id="RHEA:11853"/>
    </physiologicalReaction>
</comment>
<comment type="catalytic activity">
    <reaction evidence="1">
        <text>inosine + phosphate = alpha-D-ribose 1-phosphate + hypoxanthine</text>
        <dbReference type="Rhea" id="RHEA:27646"/>
        <dbReference type="ChEBI" id="CHEBI:17368"/>
        <dbReference type="ChEBI" id="CHEBI:17596"/>
        <dbReference type="ChEBI" id="CHEBI:43474"/>
        <dbReference type="ChEBI" id="CHEBI:57720"/>
        <dbReference type="EC" id="2.4.2.1"/>
    </reaction>
    <physiologicalReaction direction="left-to-right" evidence="1">
        <dbReference type="Rhea" id="RHEA:27647"/>
    </physiologicalReaction>
</comment>
<dbReference type="Pfam" id="PF02578">
    <property type="entry name" value="Cu-oxidase_4"/>
    <property type="match status" value="1"/>
</dbReference>
<evidence type="ECO:0000256" key="4">
    <source>
        <dbReference type="ARBA" id="ARBA00022679"/>
    </source>
</evidence>
<name>K6WAR9_9MICO</name>
<dbReference type="NCBIfam" id="TIGR00726">
    <property type="entry name" value="peptidoglycan editing factor PgeF"/>
    <property type="match status" value="1"/>
</dbReference>
<evidence type="ECO:0000256" key="6">
    <source>
        <dbReference type="ARBA" id="ARBA00022801"/>
    </source>
</evidence>
<keyword evidence="14" id="KW-1185">Reference proteome</keyword>
<dbReference type="GO" id="GO:0017061">
    <property type="term" value="F:S-methyl-5-thioadenosine phosphorylase activity"/>
    <property type="evidence" value="ECO:0007669"/>
    <property type="project" value="UniProtKB-EC"/>
</dbReference>
<evidence type="ECO:0000313" key="14">
    <source>
        <dbReference type="Proteomes" id="UP000008366"/>
    </source>
</evidence>
<dbReference type="EMBL" id="BAHD01000034">
    <property type="protein sequence ID" value="GAB96295.1"/>
    <property type="molecule type" value="Genomic_DNA"/>
</dbReference>
<gene>
    <name evidence="13" type="ORF">KILIM_034_00440</name>
</gene>
<dbReference type="SUPFAM" id="SSF64438">
    <property type="entry name" value="CNF1/YfiH-like putative cysteine hydrolases"/>
    <property type="match status" value="1"/>
</dbReference>
<dbReference type="Gene3D" id="3.60.140.10">
    <property type="entry name" value="CNF1/YfiH-like putative cysteine hydrolases"/>
    <property type="match status" value="1"/>
</dbReference>
<keyword evidence="5" id="KW-0479">Metal-binding</keyword>
<evidence type="ECO:0000256" key="12">
    <source>
        <dbReference type="RuleBase" id="RU361274"/>
    </source>
</evidence>
<comment type="similarity">
    <text evidence="3 12">Belongs to the purine nucleoside phosphorylase YfiH/LACC1 family.</text>
</comment>
<evidence type="ECO:0000256" key="10">
    <source>
        <dbReference type="ARBA" id="ARBA00048968"/>
    </source>
</evidence>
<dbReference type="eggNOG" id="COG1496">
    <property type="taxonomic scope" value="Bacteria"/>
</dbReference>
<dbReference type="RefSeq" id="WP_006592827.1">
    <property type="nucleotide sequence ID" value="NZ_BAHD01000034.1"/>
</dbReference>
<dbReference type="STRING" id="1184609.KILIM_034_00440"/>
<evidence type="ECO:0000256" key="9">
    <source>
        <dbReference type="ARBA" id="ARBA00047989"/>
    </source>
</evidence>
<sequence length="250" mass="26514">MFYWRKQVDPATPSESGLDWGFTSASGGRSRAEAAYGNFNLGGHVGDDPQIVETNRRELATAFGVARDHLLFLAQTHGTNVVLADGPWPDGQPAEADAIVTTNPDVALAVLVADCVPLLLADPQAGVVAAVHAGRPGMINGIVPRTIEVMREAGAQRIEAAIGPSVCGRCYEVPQEMRDEAAATSAVSATVSWTGTPAIDVAAGVVDQLRAHDVPVTWIPGCTRESESLYSYRRRQTTGRSAGVVRRWAP</sequence>
<dbReference type="OrthoDB" id="4279at2"/>
<reference evidence="13 14" key="1">
    <citation type="submission" date="2012-08" db="EMBL/GenBank/DDBJ databases">
        <title>Whole genome shotgun sequence of Kineosphaera limosa NBRC 100340.</title>
        <authorList>
            <person name="Yoshida I."/>
            <person name="Isaki S."/>
            <person name="Hosoyama A."/>
            <person name="Tsuchikane K."/>
            <person name="Katsumata H."/>
            <person name="Ando Y."/>
            <person name="Ohji S."/>
            <person name="Hamada M."/>
            <person name="Tamura T."/>
            <person name="Yamazoe A."/>
            <person name="Yamazaki S."/>
            <person name="Fujita N."/>
        </authorList>
    </citation>
    <scope>NUCLEOTIDE SEQUENCE [LARGE SCALE GENOMIC DNA]</scope>
    <source>
        <strain evidence="13 14">NBRC 100340</strain>
    </source>
</reference>
<comment type="catalytic activity">
    <reaction evidence="9">
        <text>adenosine + H2O + H(+) = inosine + NH4(+)</text>
        <dbReference type="Rhea" id="RHEA:24408"/>
        <dbReference type="ChEBI" id="CHEBI:15377"/>
        <dbReference type="ChEBI" id="CHEBI:15378"/>
        <dbReference type="ChEBI" id="CHEBI:16335"/>
        <dbReference type="ChEBI" id="CHEBI:17596"/>
        <dbReference type="ChEBI" id="CHEBI:28938"/>
        <dbReference type="EC" id="3.5.4.4"/>
    </reaction>
    <physiologicalReaction direction="left-to-right" evidence="9">
        <dbReference type="Rhea" id="RHEA:24409"/>
    </physiologicalReaction>
</comment>
<keyword evidence="6" id="KW-0378">Hydrolase</keyword>
<accession>K6WAR9</accession>